<dbReference type="EC" id="2.3.1.-" evidence="2"/>
<dbReference type="EMBL" id="JBHUER010000008">
    <property type="protein sequence ID" value="MFD1703698.1"/>
    <property type="molecule type" value="Genomic_DNA"/>
</dbReference>
<dbReference type="Gene3D" id="3.40.630.30">
    <property type="match status" value="1"/>
</dbReference>
<organism evidence="2 3">
    <name type="scientific">Methylopila henanensis</name>
    <dbReference type="NCBI Taxonomy" id="873516"/>
    <lineage>
        <taxon>Bacteria</taxon>
        <taxon>Pseudomonadati</taxon>
        <taxon>Pseudomonadota</taxon>
        <taxon>Alphaproteobacteria</taxon>
        <taxon>Hyphomicrobiales</taxon>
        <taxon>Methylopilaceae</taxon>
        <taxon>Methylopila</taxon>
    </lineage>
</organism>
<evidence type="ECO:0000259" key="1">
    <source>
        <dbReference type="PROSITE" id="PS51186"/>
    </source>
</evidence>
<dbReference type="SUPFAM" id="SSF55729">
    <property type="entry name" value="Acyl-CoA N-acyltransferases (Nat)"/>
    <property type="match status" value="1"/>
</dbReference>
<reference evidence="3" key="1">
    <citation type="journal article" date="2019" name="Int. J. Syst. Evol. Microbiol.">
        <title>The Global Catalogue of Microorganisms (GCM) 10K type strain sequencing project: providing services to taxonomists for standard genome sequencing and annotation.</title>
        <authorList>
            <consortium name="The Broad Institute Genomics Platform"/>
            <consortium name="The Broad Institute Genome Sequencing Center for Infectious Disease"/>
            <person name="Wu L."/>
            <person name="Ma J."/>
        </authorList>
    </citation>
    <scope>NUCLEOTIDE SEQUENCE [LARGE SCALE GENOMIC DNA]</scope>
    <source>
        <strain evidence="3">KCTC 23707</strain>
    </source>
</reference>
<dbReference type="GO" id="GO:0016746">
    <property type="term" value="F:acyltransferase activity"/>
    <property type="evidence" value="ECO:0007669"/>
    <property type="project" value="UniProtKB-KW"/>
</dbReference>
<comment type="caution">
    <text evidence="2">The sequence shown here is derived from an EMBL/GenBank/DDBJ whole genome shotgun (WGS) entry which is preliminary data.</text>
</comment>
<dbReference type="PANTHER" id="PTHR43415">
    <property type="entry name" value="SPERMIDINE N(1)-ACETYLTRANSFERASE"/>
    <property type="match status" value="1"/>
</dbReference>
<keyword evidence="3" id="KW-1185">Reference proteome</keyword>
<dbReference type="InterPro" id="IPR000182">
    <property type="entry name" value="GNAT_dom"/>
</dbReference>
<dbReference type="InterPro" id="IPR016181">
    <property type="entry name" value="Acyl_CoA_acyltransferase"/>
</dbReference>
<feature type="domain" description="N-acetyltransferase" evidence="1">
    <location>
        <begin position="3"/>
        <end position="161"/>
    </location>
</feature>
<gene>
    <name evidence="2" type="ORF">ACFSCV_11870</name>
</gene>
<evidence type="ECO:0000313" key="3">
    <source>
        <dbReference type="Proteomes" id="UP001597308"/>
    </source>
</evidence>
<accession>A0ABW4K8F2</accession>
<keyword evidence="2" id="KW-0012">Acyltransferase</keyword>
<dbReference type="CDD" id="cd04301">
    <property type="entry name" value="NAT_SF"/>
    <property type="match status" value="1"/>
</dbReference>
<protein>
    <submittedName>
        <fullName evidence="2">GNAT family N-acetyltransferase</fullName>
        <ecNumber evidence="2">2.3.1.-</ecNumber>
    </submittedName>
</protein>
<sequence length="161" mass="18314">MDAIIRAMRAEDVSDIYEIVSQRAFRYWTLALPYESFEAVRRWLETTSPRDLLLSAEIDGRVVGASALRPFYGRRSHAAEFWIGVREEHAGKGVGSQLLAAMIDTADNWLNVTRLEMTVFTDNERAIALYKKFGFEIEGTHKAATFRDGAFVDAYAMARLR</sequence>
<dbReference type="RefSeq" id="WP_378799793.1">
    <property type="nucleotide sequence ID" value="NZ_JBHUER010000008.1"/>
</dbReference>
<proteinExistence type="predicted"/>
<evidence type="ECO:0000313" key="2">
    <source>
        <dbReference type="EMBL" id="MFD1703698.1"/>
    </source>
</evidence>
<dbReference type="Proteomes" id="UP001597308">
    <property type="component" value="Unassembled WGS sequence"/>
</dbReference>
<dbReference type="Pfam" id="PF00583">
    <property type="entry name" value="Acetyltransf_1"/>
    <property type="match status" value="1"/>
</dbReference>
<dbReference type="PROSITE" id="PS51186">
    <property type="entry name" value="GNAT"/>
    <property type="match status" value="1"/>
</dbReference>
<dbReference type="PANTHER" id="PTHR43415:SF3">
    <property type="entry name" value="GNAT-FAMILY ACETYLTRANSFERASE"/>
    <property type="match status" value="1"/>
</dbReference>
<name>A0ABW4K8F2_9HYPH</name>
<keyword evidence="2" id="KW-0808">Transferase</keyword>